<gene>
    <name evidence="1" type="ORF">PCANC_06224</name>
</gene>
<dbReference type="AlphaFoldDB" id="A0A2N5V379"/>
<dbReference type="Proteomes" id="UP000235388">
    <property type="component" value="Unassembled WGS sequence"/>
</dbReference>
<evidence type="ECO:0000313" key="2">
    <source>
        <dbReference type="Proteomes" id="UP000235388"/>
    </source>
</evidence>
<protein>
    <submittedName>
        <fullName evidence="1">Uncharacterized protein</fullName>
    </submittedName>
</protein>
<comment type="caution">
    <text evidence="1">The sequence shown here is derived from an EMBL/GenBank/DDBJ whole genome shotgun (WGS) entry which is preliminary data.</text>
</comment>
<evidence type="ECO:0000313" key="1">
    <source>
        <dbReference type="EMBL" id="PLW44455.1"/>
    </source>
</evidence>
<reference evidence="1 2" key="1">
    <citation type="submission" date="2017-11" db="EMBL/GenBank/DDBJ databases">
        <title>De novo assembly and phasing of dikaryotic genomes from two isolates of Puccinia coronata f. sp. avenae, the causal agent of oat crown rust.</title>
        <authorList>
            <person name="Miller M.E."/>
            <person name="Zhang Y."/>
            <person name="Omidvar V."/>
            <person name="Sperschneider J."/>
            <person name="Schwessinger B."/>
            <person name="Raley C."/>
            <person name="Palmer J.M."/>
            <person name="Garnica D."/>
            <person name="Upadhyaya N."/>
            <person name="Rathjen J."/>
            <person name="Taylor J.M."/>
            <person name="Park R.F."/>
            <person name="Dodds P.N."/>
            <person name="Hirsch C.D."/>
            <person name="Kianian S.F."/>
            <person name="Figueroa M."/>
        </authorList>
    </citation>
    <scope>NUCLEOTIDE SEQUENCE [LARGE SCALE GENOMIC DNA]</scope>
    <source>
        <strain evidence="1">12NC29</strain>
    </source>
</reference>
<proteinExistence type="predicted"/>
<keyword evidence="2" id="KW-1185">Reference proteome</keyword>
<organism evidence="1 2">
    <name type="scientific">Puccinia coronata f. sp. avenae</name>
    <dbReference type="NCBI Taxonomy" id="200324"/>
    <lineage>
        <taxon>Eukaryota</taxon>
        <taxon>Fungi</taxon>
        <taxon>Dikarya</taxon>
        <taxon>Basidiomycota</taxon>
        <taxon>Pucciniomycotina</taxon>
        <taxon>Pucciniomycetes</taxon>
        <taxon>Pucciniales</taxon>
        <taxon>Pucciniaceae</taxon>
        <taxon>Puccinia</taxon>
    </lineage>
</organism>
<name>A0A2N5V379_9BASI</name>
<sequence>MLATWPPGGPRSVGGAGQPRIEQLPVALVSPAHNPPELNKVTRFSSVPGYILPLNFQEVTLFRPVRIQALRPALLKVFYVPRRKEVHHLTRYALSTMSLNQEAEENIYLVDMNVKSHVGDTYAGQRKDDLRCSTWVQVRMLPNEHSEDYGSKN</sequence>
<accession>A0A2N5V379</accession>
<dbReference type="EMBL" id="PGCJ01000137">
    <property type="protein sequence ID" value="PLW44455.1"/>
    <property type="molecule type" value="Genomic_DNA"/>
</dbReference>